<protein>
    <submittedName>
        <fullName evidence="1">Uncharacterized protein</fullName>
    </submittedName>
</protein>
<comment type="caution">
    <text evidence="1">The sequence shown here is derived from an EMBL/GenBank/DDBJ whole genome shotgun (WGS) entry which is preliminary data.</text>
</comment>
<reference evidence="2" key="1">
    <citation type="journal article" date="2019" name="Int. J. Syst. Evol. Microbiol.">
        <title>The Global Catalogue of Microorganisms (GCM) 10K type strain sequencing project: providing services to taxonomists for standard genome sequencing and annotation.</title>
        <authorList>
            <consortium name="The Broad Institute Genomics Platform"/>
            <consortium name="The Broad Institute Genome Sequencing Center for Infectious Disease"/>
            <person name="Wu L."/>
            <person name="Ma J."/>
        </authorList>
    </citation>
    <scope>NUCLEOTIDE SEQUENCE [LARGE SCALE GENOMIC DNA]</scope>
    <source>
        <strain evidence="2">JCM 17919</strain>
    </source>
</reference>
<accession>A0ABP8HKC3</accession>
<dbReference type="EMBL" id="BAABGY010000013">
    <property type="protein sequence ID" value="GAA4340110.1"/>
    <property type="molecule type" value="Genomic_DNA"/>
</dbReference>
<evidence type="ECO:0000313" key="2">
    <source>
        <dbReference type="Proteomes" id="UP001501725"/>
    </source>
</evidence>
<keyword evidence="2" id="KW-1185">Reference proteome</keyword>
<sequence length="125" mass="14547">MEVWKYYELLVLLEESVDSGLEQGRSLNHSVGILIDDFYNQPASTNRVSNLIVIIKSLLLSFRYLGTVHREGVEFYRKHESMVSETDLSTELEPDEIEHFKEMRQDLERKIGTITSFLDQHKGDV</sequence>
<dbReference type="Proteomes" id="UP001501725">
    <property type="component" value="Unassembled WGS sequence"/>
</dbReference>
<name>A0ABP8HKC3_9BACT</name>
<organism evidence="1 2">
    <name type="scientific">Flaviaesturariibacter amylovorans</name>
    <dbReference type="NCBI Taxonomy" id="1084520"/>
    <lineage>
        <taxon>Bacteria</taxon>
        <taxon>Pseudomonadati</taxon>
        <taxon>Bacteroidota</taxon>
        <taxon>Chitinophagia</taxon>
        <taxon>Chitinophagales</taxon>
        <taxon>Chitinophagaceae</taxon>
        <taxon>Flaviaestuariibacter</taxon>
    </lineage>
</organism>
<dbReference type="RefSeq" id="WP_345257400.1">
    <property type="nucleotide sequence ID" value="NZ_BAABGY010000013.1"/>
</dbReference>
<proteinExistence type="predicted"/>
<evidence type="ECO:0000313" key="1">
    <source>
        <dbReference type="EMBL" id="GAA4340110.1"/>
    </source>
</evidence>
<gene>
    <name evidence="1" type="ORF">GCM10023184_37640</name>
</gene>